<feature type="signal peptide" evidence="1">
    <location>
        <begin position="1"/>
        <end position="17"/>
    </location>
</feature>
<organism evidence="2 3">
    <name type="scientific">Mycena venus</name>
    <dbReference type="NCBI Taxonomy" id="2733690"/>
    <lineage>
        <taxon>Eukaryota</taxon>
        <taxon>Fungi</taxon>
        <taxon>Dikarya</taxon>
        <taxon>Basidiomycota</taxon>
        <taxon>Agaricomycotina</taxon>
        <taxon>Agaricomycetes</taxon>
        <taxon>Agaricomycetidae</taxon>
        <taxon>Agaricales</taxon>
        <taxon>Marasmiineae</taxon>
        <taxon>Mycenaceae</taxon>
        <taxon>Mycena</taxon>
    </lineage>
</organism>
<accession>A0A8H6X5M2</accession>
<name>A0A8H6X5M2_9AGAR</name>
<feature type="chain" id="PRO_5034244746" evidence="1">
    <location>
        <begin position="18"/>
        <end position="165"/>
    </location>
</feature>
<dbReference type="EMBL" id="JACAZI010000025">
    <property type="protein sequence ID" value="KAF7334938.1"/>
    <property type="molecule type" value="Genomic_DNA"/>
</dbReference>
<evidence type="ECO:0000313" key="3">
    <source>
        <dbReference type="Proteomes" id="UP000620124"/>
    </source>
</evidence>
<evidence type="ECO:0000256" key="1">
    <source>
        <dbReference type="SAM" id="SignalP"/>
    </source>
</evidence>
<comment type="caution">
    <text evidence="2">The sequence shown here is derived from an EMBL/GenBank/DDBJ whole genome shotgun (WGS) entry which is preliminary data.</text>
</comment>
<dbReference type="Proteomes" id="UP000620124">
    <property type="component" value="Unassembled WGS sequence"/>
</dbReference>
<keyword evidence="3" id="KW-1185">Reference proteome</keyword>
<sequence length="165" mass="17284">MKCIPFVPLSIAGVAFAASVSRQTFPPSNTKTIDATSYKAIANGTLSLAELYGQPHGALRKRDAGNVFLCVAANWQSYCVYITDAGPNECVNLASDLNDQVSSFGPDPNQSCTMFAAADCNPSFGTAVGPIVAPGIADLSRPFNIGQGQIVNGFNDVLSSYSCSY</sequence>
<gene>
    <name evidence="2" type="ORF">MVEN_02243500</name>
</gene>
<proteinExistence type="predicted"/>
<dbReference type="AlphaFoldDB" id="A0A8H6X5M2"/>
<reference evidence="2" key="1">
    <citation type="submission" date="2020-05" db="EMBL/GenBank/DDBJ databases">
        <title>Mycena genomes resolve the evolution of fungal bioluminescence.</title>
        <authorList>
            <person name="Tsai I.J."/>
        </authorList>
    </citation>
    <scope>NUCLEOTIDE SEQUENCE</scope>
    <source>
        <strain evidence="2">CCC161011</strain>
    </source>
</reference>
<dbReference type="OrthoDB" id="5401396at2759"/>
<keyword evidence="1" id="KW-0732">Signal</keyword>
<evidence type="ECO:0000313" key="2">
    <source>
        <dbReference type="EMBL" id="KAF7334938.1"/>
    </source>
</evidence>
<protein>
    <submittedName>
        <fullName evidence="2">Uncharacterized protein</fullName>
    </submittedName>
</protein>